<feature type="binding site" evidence="7">
    <location>
        <position position="270"/>
    </location>
    <ligand>
        <name>[4Fe-4S] cluster</name>
        <dbReference type="ChEBI" id="CHEBI:49883"/>
    </ligand>
</feature>
<keyword evidence="6 7" id="KW-0315">Glutamine amidotransferase</keyword>
<dbReference type="Proteomes" id="UP000651156">
    <property type="component" value="Unassembled WGS sequence"/>
</dbReference>
<dbReference type="InterPro" id="IPR029055">
    <property type="entry name" value="Ntn_hydrolases_N"/>
</dbReference>
<dbReference type="InterPro" id="IPR035584">
    <property type="entry name" value="PurF_N"/>
</dbReference>
<evidence type="ECO:0000256" key="6">
    <source>
        <dbReference type="ARBA" id="ARBA00022962"/>
    </source>
</evidence>
<feature type="binding site" evidence="7">
    <location>
        <position position="379"/>
    </location>
    <ligand>
        <name>Mg(2+)</name>
        <dbReference type="ChEBI" id="CHEBI:18420"/>
    </ligand>
</feature>
<dbReference type="Pfam" id="PF00156">
    <property type="entry name" value="Pribosyltran"/>
    <property type="match status" value="1"/>
</dbReference>
<dbReference type="SUPFAM" id="SSF56235">
    <property type="entry name" value="N-terminal nucleophile aminohydrolases (Ntn hydrolases)"/>
    <property type="match status" value="1"/>
</dbReference>
<dbReference type="RefSeq" id="WP_193933712.1">
    <property type="nucleotide sequence ID" value="NZ_CAWPMZ010000087.1"/>
</dbReference>
<keyword evidence="7" id="KW-0411">Iron-sulfur</keyword>
<keyword evidence="7" id="KW-0460">Magnesium</keyword>
<evidence type="ECO:0000259" key="9">
    <source>
        <dbReference type="PROSITE" id="PS51278"/>
    </source>
</evidence>
<dbReference type="InterPro" id="IPR029057">
    <property type="entry name" value="PRTase-like"/>
</dbReference>
<evidence type="ECO:0000256" key="3">
    <source>
        <dbReference type="ARBA" id="ARBA00022676"/>
    </source>
</evidence>
<evidence type="ECO:0000256" key="2">
    <source>
        <dbReference type="ARBA" id="ARBA00010138"/>
    </source>
</evidence>
<dbReference type="Pfam" id="PF13522">
    <property type="entry name" value="GATase_6"/>
    <property type="match status" value="1"/>
</dbReference>
<dbReference type="InterPro" id="IPR005854">
    <property type="entry name" value="PurF"/>
</dbReference>
<comment type="similarity">
    <text evidence="2 7 8">In the C-terminal section; belongs to the purine/pyrimidine phosphoribosyltransferase family.</text>
</comment>
<keyword evidence="5 7" id="KW-0658">Purine biosynthesis</keyword>
<evidence type="ECO:0000256" key="8">
    <source>
        <dbReference type="PIRNR" id="PIRNR000485"/>
    </source>
</evidence>
<dbReference type="EMBL" id="JADEWN010000051">
    <property type="protein sequence ID" value="MBE9192278.1"/>
    <property type="molecule type" value="Genomic_DNA"/>
</dbReference>
<dbReference type="InterPro" id="IPR000836">
    <property type="entry name" value="PRTase_dom"/>
</dbReference>
<dbReference type="PIRSF" id="PIRSF000485">
    <property type="entry name" value="Amd_phspho_trans"/>
    <property type="match status" value="1"/>
</dbReference>
<evidence type="ECO:0000256" key="7">
    <source>
        <dbReference type="HAMAP-Rule" id="MF_01931"/>
    </source>
</evidence>
<comment type="pathway">
    <text evidence="1 7 8">Purine metabolism; IMP biosynthesis via de novo pathway; N(1)-(5-phospho-D-ribosyl)glycinamide from 5-phospho-alpha-D-ribose 1-diphosphate: step 1/2.</text>
</comment>
<dbReference type="PANTHER" id="PTHR11907">
    <property type="entry name" value="AMIDOPHOSPHORIBOSYLTRANSFERASE"/>
    <property type="match status" value="1"/>
</dbReference>
<keyword evidence="7" id="KW-0408">Iron</keyword>
<proteinExistence type="inferred from homology"/>
<gene>
    <name evidence="7" type="primary">purF</name>
    <name evidence="10" type="ORF">IQ230_18345</name>
</gene>
<dbReference type="Gene3D" id="3.40.50.2020">
    <property type="match status" value="1"/>
</dbReference>
<feature type="binding site" evidence="7">
    <location>
        <position position="380"/>
    </location>
    <ligand>
        <name>Mg(2+)</name>
        <dbReference type="ChEBI" id="CHEBI:18420"/>
    </ligand>
</feature>
<evidence type="ECO:0000256" key="4">
    <source>
        <dbReference type="ARBA" id="ARBA00022679"/>
    </source>
</evidence>
<reference evidence="10 11" key="1">
    <citation type="submission" date="2020-10" db="EMBL/GenBank/DDBJ databases">
        <authorList>
            <person name="Castelo-Branco R."/>
            <person name="Eusebio N."/>
            <person name="Adriana R."/>
            <person name="Vieira A."/>
            <person name="Brugerolle De Fraissinette N."/>
            <person name="Rezende De Castro R."/>
            <person name="Schneider M.P."/>
            <person name="Vasconcelos V."/>
            <person name="Leao P.N."/>
        </authorList>
    </citation>
    <scope>NUCLEOTIDE SEQUENCE [LARGE SCALE GENOMIC DNA]</scope>
    <source>
        <strain evidence="10 11">LEGE 06123</strain>
    </source>
</reference>
<accession>A0ABR9UYD1</accession>
<evidence type="ECO:0000313" key="10">
    <source>
        <dbReference type="EMBL" id="MBE9192278.1"/>
    </source>
</evidence>
<comment type="cofactor">
    <cofactor evidence="7">
        <name>Mg(2+)</name>
        <dbReference type="ChEBI" id="CHEBI:18420"/>
    </cofactor>
    <text evidence="7">Binds 1 Mg(2+) ion per subunit.</text>
</comment>
<feature type="domain" description="Glutamine amidotransferase type-2" evidence="9">
    <location>
        <begin position="30"/>
        <end position="254"/>
    </location>
</feature>
<dbReference type="HAMAP" id="MF_01931">
    <property type="entry name" value="PurF"/>
    <property type="match status" value="1"/>
</dbReference>
<evidence type="ECO:0000256" key="5">
    <source>
        <dbReference type="ARBA" id="ARBA00022755"/>
    </source>
</evidence>
<feature type="binding site" evidence="7">
    <location>
        <position position="416"/>
    </location>
    <ligand>
        <name>[4Fe-4S] cluster</name>
        <dbReference type="ChEBI" id="CHEBI:49883"/>
    </ligand>
</feature>
<dbReference type="GO" id="GO:0004044">
    <property type="term" value="F:amidophosphoribosyltransferase activity"/>
    <property type="evidence" value="ECO:0007669"/>
    <property type="project" value="UniProtKB-EC"/>
</dbReference>
<comment type="cofactor">
    <cofactor evidence="7">
        <name>[4Fe-4S] cluster</name>
        <dbReference type="ChEBI" id="CHEBI:49883"/>
    </cofactor>
    <text evidence="7">Binds 1 [4Fe-4S] cluster per subunit.</text>
</comment>
<dbReference type="CDD" id="cd06223">
    <property type="entry name" value="PRTases_typeI"/>
    <property type="match status" value="1"/>
</dbReference>
<dbReference type="EC" id="2.4.2.14" evidence="7"/>
<dbReference type="InterPro" id="IPR017932">
    <property type="entry name" value="GATase_2_dom"/>
</dbReference>
<keyword evidence="11" id="KW-1185">Reference proteome</keyword>
<protein>
    <recommendedName>
        <fullName evidence="7">Amidophosphoribosyltransferase</fullName>
        <shortName evidence="7">ATase</shortName>
        <ecNumber evidence="7">2.4.2.14</ecNumber>
    </recommendedName>
    <alternativeName>
        <fullName evidence="7">Glutamine phosphoribosylpyrophosphate amidotransferase</fullName>
        <shortName evidence="7">GPATase</shortName>
    </alternativeName>
</protein>
<name>A0ABR9UYD1_9CHRO</name>
<sequence>MIPNHSHLLPDAEAVDVDSIARPDKPEEACGVFGIYAPGEDVAKLTYFGLYALQHRGQESAGIATFAREKVYLHKEMGLVSQVFNESILQELPGDIAVGHTRYSTTGSSRVVNAQPAVVATRLGSLALAHNGNLVNTVQLREELQKAHCNLVTTTDSELVALAIADEVDSGKAWLEGAIAAFQRCQGAFSLVIGTPAGVMGVRDPNGIRPLVIGTLADNPQRYVLASETCGLDIIGADYLRDVEPGELVWITEAGLASFHWAQQPQRKLCIFEMIYFARPDSVMHSESLYTYRLRLGRQLAQESPVEADIVIGVPDSGIPAAIGFAQASGIPYAEGLIKNRYVGRTFIQPTQTMRESGLRMKLNPLKDVLAGKKIVIVDDSIVRGTTSRKLVRTLRDAGATEVHMRVSSPPVTHPCFYGIDTDSQDQLIAATKSVAEIAAQIEVDSLAYLSQEGMLKVTQEDTNTFCTACFNGDYPIPVPELVKRSKLMLEKVVV</sequence>
<organism evidence="10 11">
    <name type="scientific">Gloeocapsopsis crepidinum LEGE 06123</name>
    <dbReference type="NCBI Taxonomy" id="588587"/>
    <lineage>
        <taxon>Bacteria</taxon>
        <taxon>Bacillati</taxon>
        <taxon>Cyanobacteriota</taxon>
        <taxon>Cyanophyceae</taxon>
        <taxon>Oscillatoriophycideae</taxon>
        <taxon>Chroococcales</taxon>
        <taxon>Chroococcaceae</taxon>
        <taxon>Gloeocapsopsis</taxon>
    </lineage>
</organism>
<comment type="caution">
    <text evidence="10">The sequence shown here is derived from an EMBL/GenBank/DDBJ whole genome shotgun (WGS) entry which is preliminary data.</text>
</comment>
<evidence type="ECO:0000256" key="1">
    <source>
        <dbReference type="ARBA" id="ARBA00005209"/>
    </source>
</evidence>
<keyword evidence="7" id="KW-0479">Metal-binding</keyword>
<comment type="catalytic activity">
    <reaction evidence="7 8">
        <text>5-phospho-beta-D-ribosylamine + L-glutamate + diphosphate = 5-phospho-alpha-D-ribose 1-diphosphate + L-glutamine + H2O</text>
        <dbReference type="Rhea" id="RHEA:14905"/>
        <dbReference type="ChEBI" id="CHEBI:15377"/>
        <dbReference type="ChEBI" id="CHEBI:29985"/>
        <dbReference type="ChEBI" id="CHEBI:33019"/>
        <dbReference type="ChEBI" id="CHEBI:58017"/>
        <dbReference type="ChEBI" id="CHEBI:58359"/>
        <dbReference type="ChEBI" id="CHEBI:58681"/>
        <dbReference type="EC" id="2.4.2.14"/>
    </reaction>
</comment>
<keyword evidence="4 7" id="KW-0808">Transferase</keyword>
<keyword evidence="3 7" id="KW-0328">Glycosyltransferase</keyword>
<dbReference type="CDD" id="cd00715">
    <property type="entry name" value="GPATase_N"/>
    <property type="match status" value="1"/>
</dbReference>
<comment type="function">
    <text evidence="7">Catalyzes the formation of phosphoribosylamine from phosphoribosylpyrophosphate (PRPP) and glutamine.</text>
</comment>
<evidence type="ECO:0000313" key="11">
    <source>
        <dbReference type="Proteomes" id="UP000651156"/>
    </source>
</evidence>
<dbReference type="NCBIfam" id="TIGR01134">
    <property type="entry name" value="purF"/>
    <property type="match status" value="1"/>
</dbReference>
<dbReference type="Gene3D" id="3.60.20.10">
    <property type="entry name" value="Glutamine Phosphoribosylpyrophosphate, subunit 1, domain 1"/>
    <property type="match status" value="1"/>
</dbReference>
<feature type="binding site" evidence="7">
    <location>
        <position position="467"/>
    </location>
    <ligand>
        <name>[4Fe-4S] cluster</name>
        <dbReference type="ChEBI" id="CHEBI:49883"/>
    </ligand>
</feature>
<dbReference type="PROSITE" id="PS51278">
    <property type="entry name" value="GATASE_TYPE_2"/>
    <property type="match status" value="1"/>
</dbReference>
<keyword evidence="7" id="KW-0004">4Fe-4S</keyword>
<feature type="active site" description="Nucleophile" evidence="7">
    <location>
        <position position="30"/>
    </location>
</feature>
<dbReference type="SUPFAM" id="SSF53271">
    <property type="entry name" value="PRTase-like"/>
    <property type="match status" value="1"/>
</dbReference>
<feature type="binding site" evidence="7">
    <location>
        <position position="317"/>
    </location>
    <ligand>
        <name>Mg(2+)</name>
        <dbReference type="ChEBI" id="CHEBI:18420"/>
    </ligand>
</feature>
<feature type="binding site" evidence="7">
    <location>
        <position position="470"/>
    </location>
    <ligand>
        <name>[4Fe-4S] cluster</name>
        <dbReference type="ChEBI" id="CHEBI:49883"/>
    </ligand>
</feature>